<dbReference type="KEGG" id="orp:MOP44_07845"/>
<evidence type="ECO:0000256" key="1">
    <source>
        <dbReference type="ARBA" id="ARBA00004571"/>
    </source>
</evidence>
<dbReference type="PANTHER" id="PTHR30069:SF46">
    <property type="entry name" value="OAR PROTEIN"/>
    <property type="match status" value="1"/>
</dbReference>
<gene>
    <name evidence="9" type="ORF">MOP44_07845</name>
</gene>
<keyword evidence="9" id="KW-0675">Receptor</keyword>
<protein>
    <submittedName>
        <fullName evidence="9">TonB-dependent receptor</fullName>
    </submittedName>
</protein>
<evidence type="ECO:0000256" key="3">
    <source>
        <dbReference type="ARBA" id="ARBA00022452"/>
    </source>
</evidence>
<proteinExistence type="predicted"/>
<dbReference type="GO" id="GO:0044718">
    <property type="term" value="P:siderophore transmembrane transport"/>
    <property type="evidence" value="ECO:0007669"/>
    <property type="project" value="TreeGrafter"/>
</dbReference>
<keyword evidence="10" id="KW-1185">Reference proteome</keyword>
<organism evidence="9 10">
    <name type="scientific">Occallatibacter riparius</name>
    <dbReference type="NCBI Taxonomy" id="1002689"/>
    <lineage>
        <taxon>Bacteria</taxon>
        <taxon>Pseudomonadati</taxon>
        <taxon>Acidobacteriota</taxon>
        <taxon>Terriglobia</taxon>
        <taxon>Terriglobales</taxon>
        <taxon>Acidobacteriaceae</taxon>
        <taxon>Occallatibacter</taxon>
    </lineage>
</organism>
<dbReference type="Gene3D" id="2.60.40.1120">
    <property type="entry name" value="Carboxypeptidase-like, regulatory domain"/>
    <property type="match status" value="1"/>
</dbReference>
<evidence type="ECO:0000256" key="7">
    <source>
        <dbReference type="SAM" id="SignalP"/>
    </source>
</evidence>
<sequence length="1244" mass="135128">MNPRLRIWHCCAVFLLALLLGTGLQAQTVHGALAGVVTDSTGAVIPGASVQIKNNDTGTSYSATTTSAGVFRIEDVALGHYAVSVSATGFKTSITKDVLVQIGSVSAVDVSLQPGEVAEQVTVTSQGPTLETESSDIGGIVTEKQILDLPLALGGVGAFRANEAFVFLQPATTGPGVADNNGVFLGKVAGGQTFGNEVLIDGISQERAENGSSYDEEAPSVEALQEFKVTTSLPEAEFGRTTGGVESFVTKSGTNAYHGTVYDIYRDQALNANSWFNNGWRAYHCQGADDTPACRAAWDKGTDHKNDYGVNLGGPIRIPHVYNGRDKSFFFFNWEQLKYTTSSPVTSTVPTAAERTGDFSDRLTTTAVGSNPCDGTQIYVGEIFDPTTTKTVNGTRCRTAFAGNKIPSGMISSVAKNLLAYYPAPTNSAIFSNYTQVSSIPITNTAYEIRIDQNITDKLKVWGSYSPRENTRWSGNPANLPSPVSTQGWWQGFTTHFFRTGIDYNITPNVLNYLVFGTNRSNSKNYSQAANIGSDWSKLVGLGNAGGNNFPGINTGDAQVGLGNIGNDDDEVDNGFYLDDAVVWSHGHHNFKFGGEAHYQQFNHIVGQTQFLNFSGNETAGAQGVGGGLGFASLMLGLADNGGANNVSVKAPKWVSNYYAFFAQDDFKVTPNLTLNLGMRWDVEVPRKEAYSHTSNFSPTAIDPEYNIPGALVFADKCHSCNPRWADTWYKDFGPRVGFAWTPAFLNQKIVVRGGSGILYGPLVYNDFGGGMTTGYTVNPAFPSHNGFDPSFQIDAGIPAYAPPPNEDPGIYNGSYLPGSYITKNAGRPATVYNWNLQVQQQLAQDLIATLGYIGNRATNLASNLLNPNNMPQKYFSMGDALYQPFVGNSQGVQAPFPEFVQNWGGNPQLQAALRPFPQYDFIDQGCCLENVGQSSFNAMIATVQRHFHQGLNMQVSYTWGKTFSNSDGAVPGVHIGNNWVQDMNTDNLKQEKAVSVFDLRHQLVLSGLYELPFGKGKMWMNHGIAATLLGGWEVGTVQRIQSGQPISFGCAWGIPGFQNCIRFSRVANAPLKSPAYAKGAKHLQPIWLPLTPSDHADPNAQSMFNAEFSNVKQNGSDIAGSTIAFYDLNNNYNRDCQGSDPKADKYISYCNGGLDQPYQLPTTMPRVTDEIRDPPYFNNDLSVLKKFAFYENYTLSIKAEFLNTFNQHTFGTPDLQPYDLGFGVPTYTINGPRNMQLTARFVF</sequence>
<evidence type="ECO:0000259" key="8">
    <source>
        <dbReference type="Pfam" id="PF25183"/>
    </source>
</evidence>
<dbReference type="PANTHER" id="PTHR30069">
    <property type="entry name" value="TONB-DEPENDENT OUTER MEMBRANE RECEPTOR"/>
    <property type="match status" value="1"/>
</dbReference>
<dbReference type="AlphaFoldDB" id="A0A9J7BSI2"/>
<keyword evidence="3" id="KW-1134">Transmembrane beta strand</keyword>
<accession>A0A9J7BSI2</accession>
<evidence type="ECO:0000256" key="4">
    <source>
        <dbReference type="ARBA" id="ARBA00022692"/>
    </source>
</evidence>
<keyword evidence="2" id="KW-0813">Transport</keyword>
<keyword evidence="7" id="KW-0732">Signal</keyword>
<dbReference type="InterPro" id="IPR036942">
    <property type="entry name" value="Beta-barrel_TonB_sf"/>
</dbReference>
<name>A0A9J7BSI2_9BACT</name>
<dbReference type="SUPFAM" id="SSF49464">
    <property type="entry name" value="Carboxypeptidase regulatory domain-like"/>
    <property type="match status" value="1"/>
</dbReference>
<feature type="domain" description="TonB-dependent transporter Oar-like beta-barrel" evidence="8">
    <location>
        <begin position="249"/>
        <end position="1237"/>
    </location>
</feature>
<dbReference type="Pfam" id="PF13620">
    <property type="entry name" value="CarboxypepD_reg"/>
    <property type="match status" value="1"/>
</dbReference>
<dbReference type="GO" id="GO:0015344">
    <property type="term" value="F:siderophore uptake transmembrane transporter activity"/>
    <property type="evidence" value="ECO:0007669"/>
    <property type="project" value="TreeGrafter"/>
</dbReference>
<feature type="signal peptide" evidence="7">
    <location>
        <begin position="1"/>
        <end position="26"/>
    </location>
</feature>
<keyword evidence="4" id="KW-0812">Transmembrane</keyword>
<dbReference type="InterPro" id="IPR039426">
    <property type="entry name" value="TonB-dep_rcpt-like"/>
</dbReference>
<reference evidence="9" key="1">
    <citation type="submission" date="2021-04" db="EMBL/GenBank/DDBJ databases">
        <title>Phylogenetic analysis of Acidobacteriaceae.</title>
        <authorList>
            <person name="Qiu L."/>
            <person name="Zhang Q."/>
        </authorList>
    </citation>
    <scope>NUCLEOTIDE SEQUENCE</scope>
    <source>
        <strain evidence="9">DSM 25168</strain>
    </source>
</reference>
<dbReference type="SUPFAM" id="SSF56935">
    <property type="entry name" value="Porins"/>
    <property type="match status" value="1"/>
</dbReference>
<dbReference type="Pfam" id="PF25183">
    <property type="entry name" value="OMP_b-brl_4"/>
    <property type="match status" value="1"/>
</dbReference>
<keyword evidence="5" id="KW-0472">Membrane</keyword>
<dbReference type="Gene3D" id="2.40.170.20">
    <property type="entry name" value="TonB-dependent receptor, beta-barrel domain"/>
    <property type="match status" value="1"/>
</dbReference>
<dbReference type="InterPro" id="IPR008969">
    <property type="entry name" value="CarboxyPept-like_regulatory"/>
</dbReference>
<comment type="subcellular location">
    <subcellularLocation>
        <location evidence="1">Cell outer membrane</location>
        <topology evidence="1">Multi-pass membrane protein</topology>
    </subcellularLocation>
</comment>
<evidence type="ECO:0000313" key="9">
    <source>
        <dbReference type="EMBL" id="UWZ85843.1"/>
    </source>
</evidence>
<evidence type="ECO:0000256" key="2">
    <source>
        <dbReference type="ARBA" id="ARBA00022448"/>
    </source>
</evidence>
<keyword evidence="6" id="KW-0998">Cell outer membrane</keyword>
<dbReference type="GO" id="GO:0009279">
    <property type="term" value="C:cell outer membrane"/>
    <property type="evidence" value="ECO:0007669"/>
    <property type="project" value="UniProtKB-SubCell"/>
</dbReference>
<dbReference type="EMBL" id="CP093313">
    <property type="protein sequence ID" value="UWZ85843.1"/>
    <property type="molecule type" value="Genomic_DNA"/>
</dbReference>
<dbReference type="RefSeq" id="WP_260795453.1">
    <property type="nucleotide sequence ID" value="NZ_CP093313.1"/>
</dbReference>
<evidence type="ECO:0000256" key="6">
    <source>
        <dbReference type="ARBA" id="ARBA00023237"/>
    </source>
</evidence>
<dbReference type="Proteomes" id="UP001059380">
    <property type="component" value="Chromosome"/>
</dbReference>
<feature type="chain" id="PRO_5039932401" evidence="7">
    <location>
        <begin position="27"/>
        <end position="1244"/>
    </location>
</feature>
<evidence type="ECO:0000313" key="10">
    <source>
        <dbReference type="Proteomes" id="UP001059380"/>
    </source>
</evidence>
<evidence type="ECO:0000256" key="5">
    <source>
        <dbReference type="ARBA" id="ARBA00023136"/>
    </source>
</evidence>
<dbReference type="InterPro" id="IPR057601">
    <property type="entry name" value="Oar-like_b-barrel"/>
</dbReference>